<dbReference type="GO" id="GO:0051287">
    <property type="term" value="F:NAD binding"/>
    <property type="evidence" value="ECO:0007669"/>
    <property type="project" value="InterPro"/>
</dbReference>
<dbReference type="InterPro" id="IPR001732">
    <property type="entry name" value="UDP-Glc/GDP-Man_DH_N"/>
</dbReference>
<dbReference type="Pfam" id="PF00984">
    <property type="entry name" value="UDPG_MGDP_dh"/>
    <property type="match status" value="1"/>
</dbReference>
<dbReference type="AlphaFoldDB" id="A0A367FNE3"/>
<organism evidence="6 7">
    <name type="scientific">Sphaerisporangium album</name>
    <dbReference type="NCBI Taxonomy" id="509200"/>
    <lineage>
        <taxon>Bacteria</taxon>
        <taxon>Bacillati</taxon>
        <taxon>Actinomycetota</taxon>
        <taxon>Actinomycetes</taxon>
        <taxon>Streptosporangiales</taxon>
        <taxon>Streptosporangiaceae</taxon>
        <taxon>Sphaerisporangium</taxon>
    </lineage>
</organism>
<dbReference type="SUPFAM" id="SSF48179">
    <property type="entry name" value="6-phosphogluconate dehydrogenase C-terminal domain-like"/>
    <property type="match status" value="1"/>
</dbReference>
<dbReference type="NCBIfam" id="TIGR03026">
    <property type="entry name" value="NDP-sugDHase"/>
    <property type="match status" value="1"/>
</dbReference>
<dbReference type="InterPro" id="IPR017476">
    <property type="entry name" value="UDP-Glc/GDP-Man"/>
</dbReference>
<dbReference type="RefSeq" id="WP_114028579.1">
    <property type="nucleotide sequence ID" value="NZ_QOIL01000005.1"/>
</dbReference>
<reference evidence="6 7" key="1">
    <citation type="submission" date="2018-06" db="EMBL/GenBank/DDBJ databases">
        <title>Sphaerisporangium craniellae sp. nov., isolated from a marine sponge in the South China Sea.</title>
        <authorList>
            <person name="Li L."/>
        </authorList>
    </citation>
    <scope>NUCLEOTIDE SEQUENCE [LARGE SCALE GENOMIC DNA]</scope>
    <source>
        <strain evidence="6 7">CCTCC AA 208026</strain>
    </source>
</reference>
<dbReference type="PIRSF" id="PIRSF000124">
    <property type="entry name" value="UDPglc_GDPman_dh"/>
    <property type="match status" value="1"/>
</dbReference>
<evidence type="ECO:0000313" key="6">
    <source>
        <dbReference type="EMBL" id="RCG31200.1"/>
    </source>
</evidence>
<evidence type="ECO:0000256" key="1">
    <source>
        <dbReference type="ARBA" id="ARBA00006601"/>
    </source>
</evidence>
<evidence type="ECO:0000256" key="4">
    <source>
        <dbReference type="PIRNR" id="PIRNR000124"/>
    </source>
</evidence>
<dbReference type="GO" id="GO:0000271">
    <property type="term" value="P:polysaccharide biosynthetic process"/>
    <property type="evidence" value="ECO:0007669"/>
    <property type="project" value="InterPro"/>
</dbReference>
<comment type="caution">
    <text evidence="6">The sequence shown here is derived from an EMBL/GenBank/DDBJ whole genome shotgun (WGS) entry which is preliminary data.</text>
</comment>
<dbReference type="SUPFAM" id="SSF51735">
    <property type="entry name" value="NAD(P)-binding Rossmann-fold domains"/>
    <property type="match status" value="1"/>
</dbReference>
<dbReference type="InterPro" id="IPR014026">
    <property type="entry name" value="UDP-Glc/GDP-Man_DH_dimer"/>
</dbReference>
<dbReference type="Pfam" id="PF03720">
    <property type="entry name" value="UDPG_MGDP_dh_C"/>
    <property type="match status" value="1"/>
</dbReference>
<keyword evidence="2" id="KW-0560">Oxidoreductase</keyword>
<dbReference type="GO" id="GO:0016628">
    <property type="term" value="F:oxidoreductase activity, acting on the CH-CH group of donors, NAD or NADP as acceptor"/>
    <property type="evidence" value="ECO:0007669"/>
    <property type="project" value="InterPro"/>
</dbReference>
<gene>
    <name evidence="6" type="ORF">DQ384_10685</name>
</gene>
<dbReference type="SMART" id="SM00984">
    <property type="entry name" value="UDPG_MGDP_dh_C"/>
    <property type="match status" value="1"/>
</dbReference>
<sequence>MRCLQENKRPKVAVIGLGYVGSCYAAVIAERGWDVTGVDTNAQLIEELTEGHCRYQEDGLAPLLQAGIVDGRLRLTTDYSQIQAADVVLLAVGTPIRSDGSVVETQLAQACGELSRHLRAGQLVLVKSTVPPGTTRDFVRPLLERGGLVCGADFGLAFTPERFAEGTALRELRSLPIVVGGMDADSTQDAALFWRQALGVEVIKVDSPEAAEIIKLADNWWIDLNIALANELAKFCAAFDVDVLDVIGAANTISKGNGKVNILLPSVGVGGSCLVKDPWMVWRSARERGVELFTPAIGRKVNLGMPEHTAQLIIDALARQGKDPARCTVAVLGAAFKNNTGDLRATPVEGVVTALEKAGATVRLHDPLVDPFQAEALFGITPAETLEEAVHGADCVAVMALHEEFASIDFAALPVADSCLVLDGRAYYSKEKIAELRRLGYAYLGVGR</sequence>
<dbReference type="InterPro" id="IPR028359">
    <property type="entry name" value="UDP_ManNAc/GlcNAc_DH"/>
</dbReference>
<dbReference type="InterPro" id="IPR008927">
    <property type="entry name" value="6-PGluconate_DH-like_C_sf"/>
</dbReference>
<dbReference type="InterPro" id="IPR036220">
    <property type="entry name" value="UDP-Glc/GDP-Man_DH_C_sf"/>
</dbReference>
<proteinExistence type="inferred from homology"/>
<keyword evidence="7" id="KW-1185">Reference proteome</keyword>
<dbReference type="Proteomes" id="UP000253094">
    <property type="component" value="Unassembled WGS sequence"/>
</dbReference>
<dbReference type="PIRSF" id="PIRSF500136">
    <property type="entry name" value="UDP_ManNAc_DH"/>
    <property type="match status" value="1"/>
</dbReference>
<name>A0A367FNE3_9ACTN</name>
<dbReference type="InterPro" id="IPR014027">
    <property type="entry name" value="UDP-Glc/GDP-Man_DH_C"/>
</dbReference>
<dbReference type="EMBL" id="QOIL01000005">
    <property type="protein sequence ID" value="RCG31200.1"/>
    <property type="molecule type" value="Genomic_DNA"/>
</dbReference>
<evidence type="ECO:0000256" key="3">
    <source>
        <dbReference type="ARBA" id="ARBA00023027"/>
    </source>
</evidence>
<dbReference type="GO" id="GO:0016616">
    <property type="term" value="F:oxidoreductase activity, acting on the CH-OH group of donors, NAD or NADP as acceptor"/>
    <property type="evidence" value="ECO:0007669"/>
    <property type="project" value="InterPro"/>
</dbReference>
<dbReference type="PANTHER" id="PTHR43491">
    <property type="entry name" value="UDP-N-ACETYL-D-MANNOSAMINE DEHYDROGENASE"/>
    <property type="match status" value="1"/>
</dbReference>
<accession>A0A367FNE3</accession>
<dbReference type="PANTHER" id="PTHR43491:SF2">
    <property type="entry name" value="UDP-N-ACETYL-D-MANNOSAMINE DEHYDROGENASE"/>
    <property type="match status" value="1"/>
</dbReference>
<protein>
    <submittedName>
        <fullName evidence="6">Nucleotide sugar dehydrogenase</fullName>
    </submittedName>
</protein>
<evidence type="ECO:0000313" key="7">
    <source>
        <dbReference type="Proteomes" id="UP000253094"/>
    </source>
</evidence>
<feature type="domain" description="UDP-glucose/GDP-mannose dehydrogenase C-terminal" evidence="5">
    <location>
        <begin position="330"/>
        <end position="430"/>
    </location>
</feature>
<evidence type="ECO:0000256" key="2">
    <source>
        <dbReference type="ARBA" id="ARBA00023002"/>
    </source>
</evidence>
<evidence type="ECO:0000259" key="5">
    <source>
        <dbReference type="SMART" id="SM00984"/>
    </source>
</evidence>
<dbReference type="SUPFAM" id="SSF52413">
    <property type="entry name" value="UDP-glucose/GDP-mannose dehydrogenase C-terminal domain"/>
    <property type="match status" value="1"/>
</dbReference>
<dbReference type="Gene3D" id="3.40.50.720">
    <property type="entry name" value="NAD(P)-binding Rossmann-like Domain"/>
    <property type="match status" value="2"/>
</dbReference>
<dbReference type="OrthoDB" id="5193947at2"/>
<keyword evidence="3" id="KW-0520">NAD</keyword>
<comment type="similarity">
    <text evidence="1 4">Belongs to the UDP-glucose/GDP-mannose dehydrogenase family.</text>
</comment>
<dbReference type="InterPro" id="IPR036291">
    <property type="entry name" value="NAD(P)-bd_dom_sf"/>
</dbReference>
<dbReference type="Pfam" id="PF03721">
    <property type="entry name" value="UDPG_MGDP_dh_N"/>
    <property type="match status" value="1"/>
</dbReference>